<evidence type="ECO:0000313" key="9">
    <source>
        <dbReference type="WBParaSite" id="HCON_00164350-00001"/>
    </source>
</evidence>
<dbReference type="GO" id="GO:0005576">
    <property type="term" value="C:extracellular region"/>
    <property type="evidence" value="ECO:0007669"/>
    <property type="project" value="UniProtKB-SubCell"/>
</dbReference>
<comment type="similarity">
    <text evidence="2">Belongs to the FARP (FMRFamide related peptide) family.</text>
</comment>
<keyword evidence="6" id="KW-0527">Neuropeptide</keyword>
<feature type="chain" id="PRO_5029504002" evidence="7">
    <location>
        <begin position="24"/>
        <end position="87"/>
    </location>
</feature>
<keyword evidence="5" id="KW-0027">Amidation</keyword>
<dbReference type="OMA" id="FQCVSAQ"/>
<dbReference type="WBParaSite" id="HCON_00164350-00001">
    <property type="protein sequence ID" value="HCON_00164350-00001"/>
    <property type="gene ID" value="HCON_00164350"/>
</dbReference>
<dbReference type="InterPro" id="IPR002544">
    <property type="entry name" value="FMRFamid-related_peptide-like"/>
</dbReference>
<organism evidence="8 9">
    <name type="scientific">Haemonchus contortus</name>
    <name type="common">Barber pole worm</name>
    <dbReference type="NCBI Taxonomy" id="6289"/>
    <lineage>
        <taxon>Eukaryota</taxon>
        <taxon>Metazoa</taxon>
        <taxon>Ecdysozoa</taxon>
        <taxon>Nematoda</taxon>
        <taxon>Chromadorea</taxon>
        <taxon>Rhabditida</taxon>
        <taxon>Rhabditina</taxon>
        <taxon>Rhabditomorpha</taxon>
        <taxon>Strongyloidea</taxon>
        <taxon>Trichostrongylidae</taxon>
        <taxon>Haemonchus</taxon>
    </lineage>
</organism>
<dbReference type="Proteomes" id="UP000025227">
    <property type="component" value="Unplaced"/>
</dbReference>
<dbReference type="OrthoDB" id="5865099at2759"/>
<dbReference type="GO" id="GO:0007218">
    <property type="term" value="P:neuropeptide signaling pathway"/>
    <property type="evidence" value="ECO:0007669"/>
    <property type="project" value="UniProtKB-KW"/>
</dbReference>
<evidence type="ECO:0000256" key="7">
    <source>
        <dbReference type="SAM" id="SignalP"/>
    </source>
</evidence>
<evidence type="ECO:0000256" key="4">
    <source>
        <dbReference type="ARBA" id="ARBA00022685"/>
    </source>
</evidence>
<keyword evidence="4" id="KW-0165">Cleavage on pair of basic residues</keyword>
<keyword evidence="7" id="KW-0732">Signal</keyword>
<evidence type="ECO:0000313" key="8">
    <source>
        <dbReference type="Proteomes" id="UP000025227"/>
    </source>
</evidence>
<evidence type="ECO:0000256" key="1">
    <source>
        <dbReference type="ARBA" id="ARBA00004613"/>
    </source>
</evidence>
<comment type="subcellular location">
    <subcellularLocation>
        <location evidence="1">Secreted</location>
    </subcellularLocation>
</comment>
<dbReference type="Pfam" id="PF01581">
    <property type="entry name" value="FARP"/>
    <property type="match status" value="1"/>
</dbReference>
<reference evidence="9" key="1">
    <citation type="submission" date="2020-12" db="UniProtKB">
        <authorList>
            <consortium name="WormBaseParasite"/>
        </authorList>
    </citation>
    <scope>IDENTIFICATION</scope>
    <source>
        <strain evidence="9">MHco3</strain>
    </source>
</reference>
<keyword evidence="3" id="KW-0964">Secreted</keyword>
<name>A0A7I4Z096_HAECO</name>
<accession>A0A7I4Z096</accession>
<dbReference type="AlphaFoldDB" id="A0A7I4Z096"/>
<evidence type="ECO:0000256" key="5">
    <source>
        <dbReference type="ARBA" id="ARBA00022815"/>
    </source>
</evidence>
<sequence length="87" mass="9905">MSPRYTYAVVFIASLLVLQYVAAQSDDMYELQRVVRAPKFIRFGRGGGAKFIRFGRSGTNTWDDDSSDITSYAHQDDKRAAKFIRFG</sequence>
<keyword evidence="8" id="KW-1185">Reference proteome</keyword>
<evidence type="ECO:0000256" key="2">
    <source>
        <dbReference type="ARBA" id="ARBA00006356"/>
    </source>
</evidence>
<feature type="signal peptide" evidence="7">
    <location>
        <begin position="1"/>
        <end position="23"/>
    </location>
</feature>
<evidence type="ECO:0000256" key="3">
    <source>
        <dbReference type="ARBA" id="ARBA00022525"/>
    </source>
</evidence>
<proteinExistence type="inferred from homology"/>
<evidence type="ECO:0000256" key="6">
    <source>
        <dbReference type="ARBA" id="ARBA00023320"/>
    </source>
</evidence>
<protein>
    <submittedName>
        <fullName evidence="9">Neuropeptide-Like Protein</fullName>
    </submittedName>
</protein>